<dbReference type="AlphaFoldDB" id="A0A1H2JJ04"/>
<protein>
    <submittedName>
        <fullName evidence="2">Uncharacterized protein</fullName>
    </submittedName>
</protein>
<evidence type="ECO:0000313" key="2">
    <source>
        <dbReference type="EMBL" id="SDU56449.1"/>
    </source>
</evidence>
<dbReference type="RefSeq" id="WP_046771318.1">
    <property type="nucleotide sequence ID" value="NZ_LBMC01000041.1"/>
</dbReference>
<dbReference type="OrthoDB" id="5182965at2"/>
<gene>
    <name evidence="2" type="ORF">SAMN04488563_2762</name>
</gene>
<organism evidence="2 3">
    <name type="scientific">Jiangella alkaliphila</name>
    <dbReference type="NCBI Taxonomy" id="419479"/>
    <lineage>
        <taxon>Bacteria</taxon>
        <taxon>Bacillati</taxon>
        <taxon>Actinomycetota</taxon>
        <taxon>Actinomycetes</taxon>
        <taxon>Jiangellales</taxon>
        <taxon>Jiangellaceae</taxon>
        <taxon>Jiangella</taxon>
    </lineage>
</organism>
<dbReference type="EMBL" id="LT629791">
    <property type="protein sequence ID" value="SDU56449.1"/>
    <property type="molecule type" value="Genomic_DNA"/>
</dbReference>
<proteinExistence type="predicted"/>
<name>A0A1H2JJ04_9ACTN</name>
<dbReference type="Proteomes" id="UP000182977">
    <property type="component" value="Chromosome I"/>
</dbReference>
<evidence type="ECO:0000313" key="3">
    <source>
        <dbReference type="Proteomes" id="UP000182977"/>
    </source>
</evidence>
<feature type="region of interest" description="Disordered" evidence="1">
    <location>
        <begin position="1"/>
        <end position="43"/>
    </location>
</feature>
<keyword evidence="3" id="KW-1185">Reference proteome</keyword>
<dbReference type="STRING" id="419479.SAMN04488563_2762"/>
<evidence type="ECO:0000256" key="1">
    <source>
        <dbReference type="SAM" id="MobiDB-lite"/>
    </source>
</evidence>
<reference evidence="3" key="1">
    <citation type="submission" date="2016-10" db="EMBL/GenBank/DDBJ databases">
        <authorList>
            <person name="Varghese N."/>
            <person name="Submissions S."/>
        </authorList>
    </citation>
    <scope>NUCLEOTIDE SEQUENCE [LARGE SCALE GENOMIC DNA]</scope>
    <source>
        <strain evidence="3">DSM 45079</strain>
    </source>
</reference>
<accession>A0A1H2JJ04</accession>
<sequence>MTVLALGLAGCGDDDQGDGPDPSASPTLGEGEIPDGEPTSPTTAIELCEPDVEGDTILDRSDFALIACDAPAGSNLSIVHVTPPAGQDISVQARSAADDDETPRVTLQATGLWPDAGTGATTIDGETATFAYTLFWYAEGASTDDRVEQDFADEITAGDIVTHGPLTYEVLGVTDSGDPETSHLDLAVTFDPAVPLE</sequence>